<protein>
    <submittedName>
        <fullName evidence="4">Uncharacterized protein</fullName>
    </submittedName>
</protein>
<gene>
    <name evidence="4" type="ORF">RHGRI_007810</name>
</gene>
<sequence>MKEQGQELSALDQLELGPVRTLLHGAISGACAEASTYPFEVLRRMQKLALEAEYVQSAECSRSSKAELAATTGQQQQQQGG</sequence>
<dbReference type="PROSITE" id="PS51257">
    <property type="entry name" value="PROKAR_LIPOPROTEIN"/>
    <property type="match status" value="1"/>
</dbReference>
<evidence type="ECO:0000313" key="5">
    <source>
        <dbReference type="Proteomes" id="UP000823749"/>
    </source>
</evidence>
<dbReference type="GO" id="GO:0016020">
    <property type="term" value="C:membrane"/>
    <property type="evidence" value="ECO:0007669"/>
    <property type="project" value="UniProtKB-SubCell"/>
</dbReference>
<keyword evidence="5" id="KW-1185">Reference proteome</keyword>
<evidence type="ECO:0000256" key="3">
    <source>
        <dbReference type="ARBA" id="ARBA00023136"/>
    </source>
</evidence>
<dbReference type="InterPro" id="IPR023395">
    <property type="entry name" value="MCP_dom_sf"/>
</dbReference>
<dbReference type="AlphaFoldDB" id="A0AAV6KZ30"/>
<keyword evidence="3" id="KW-0472">Membrane</keyword>
<comment type="subcellular location">
    <subcellularLocation>
        <location evidence="1">Membrane</location>
    </subcellularLocation>
</comment>
<dbReference type="Proteomes" id="UP000823749">
    <property type="component" value="Chromosome 3"/>
</dbReference>
<reference evidence="4" key="1">
    <citation type="submission" date="2020-08" db="EMBL/GenBank/DDBJ databases">
        <title>Plant Genome Project.</title>
        <authorList>
            <person name="Zhang R.-G."/>
        </authorList>
    </citation>
    <scope>NUCLEOTIDE SEQUENCE</scope>
    <source>
        <strain evidence="4">WSP0</strain>
        <tissue evidence="4">Leaf</tissue>
    </source>
</reference>
<evidence type="ECO:0000256" key="1">
    <source>
        <dbReference type="ARBA" id="ARBA00004370"/>
    </source>
</evidence>
<evidence type="ECO:0000256" key="2">
    <source>
        <dbReference type="ARBA" id="ARBA00022692"/>
    </source>
</evidence>
<organism evidence="4 5">
    <name type="scientific">Rhododendron griersonianum</name>
    <dbReference type="NCBI Taxonomy" id="479676"/>
    <lineage>
        <taxon>Eukaryota</taxon>
        <taxon>Viridiplantae</taxon>
        <taxon>Streptophyta</taxon>
        <taxon>Embryophyta</taxon>
        <taxon>Tracheophyta</taxon>
        <taxon>Spermatophyta</taxon>
        <taxon>Magnoliopsida</taxon>
        <taxon>eudicotyledons</taxon>
        <taxon>Gunneridae</taxon>
        <taxon>Pentapetalae</taxon>
        <taxon>asterids</taxon>
        <taxon>Ericales</taxon>
        <taxon>Ericaceae</taxon>
        <taxon>Ericoideae</taxon>
        <taxon>Rhodoreae</taxon>
        <taxon>Rhododendron</taxon>
    </lineage>
</organism>
<accession>A0AAV6KZ30</accession>
<evidence type="ECO:0000313" key="4">
    <source>
        <dbReference type="EMBL" id="KAG5557685.1"/>
    </source>
</evidence>
<proteinExistence type="predicted"/>
<dbReference type="EMBL" id="JACTNZ010000003">
    <property type="protein sequence ID" value="KAG5557685.1"/>
    <property type="molecule type" value="Genomic_DNA"/>
</dbReference>
<name>A0AAV6KZ30_9ERIC</name>
<dbReference type="SUPFAM" id="SSF103506">
    <property type="entry name" value="Mitochondrial carrier"/>
    <property type="match status" value="1"/>
</dbReference>
<comment type="caution">
    <text evidence="4">The sequence shown here is derived from an EMBL/GenBank/DDBJ whole genome shotgun (WGS) entry which is preliminary data.</text>
</comment>
<keyword evidence="2" id="KW-0812">Transmembrane</keyword>